<dbReference type="PANTHER" id="PTHR44591:SF3">
    <property type="entry name" value="RESPONSE REGULATORY DOMAIN-CONTAINING PROTEIN"/>
    <property type="match status" value="1"/>
</dbReference>
<organism evidence="4 5">
    <name type="scientific">Candidatus Schekmanbacteria bacterium RBG_13_48_7</name>
    <dbReference type="NCBI Taxonomy" id="1817878"/>
    <lineage>
        <taxon>Bacteria</taxon>
        <taxon>Candidatus Schekmaniibacteriota</taxon>
    </lineage>
</organism>
<name>A0A1F7RTL9_9BACT</name>
<dbReference type="AlphaFoldDB" id="A0A1F7RTL9"/>
<protein>
    <recommendedName>
        <fullName evidence="3">Response regulatory domain-containing protein</fullName>
    </recommendedName>
</protein>
<proteinExistence type="predicted"/>
<dbReference type="GO" id="GO:0000160">
    <property type="term" value="P:phosphorelay signal transduction system"/>
    <property type="evidence" value="ECO:0007669"/>
    <property type="project" value="InterPro"/>
</dbReference>
<dbReference type="PROSITE" id="PS50110">
    <property type="entry name" value="RESPONSE_REGULATORY"/>
    <property type="match status" value="1"/>
</dbReference>
<feature type="domain" description="Response regulatory" evidence="3">
    <location>
        <begin position="5"/>
        <end position="120"/>
    </location>
</feature>
<sequence>MPQKKVLITDDSNIFRSLVEAALGKNYEILQAKDGVEALETAKAEIPDIIIMDLVMPRMSGISAIREIRQYTETSKIPVIALTSADDDETKRKALRAGFTDYIIKPFDLVAFKSKVENLLGISKVERTEMDEEEDFFKEDY</sequence>
<evidence type="ECO:0000259" key="3">
    <source>
        <dbReference type="PROSITE" id="PS50110"/>
    </source>
</evidence>
<dbReference type="Proteomes" id="UP000179266">
    <property type="component" value="Unassembled WGS sequence"/>
</dbReference>
<feature type="modified residue" description="4-aspartylphosphate" evidence="2">
    <location>
        <position position="53"/>
    </location>
</feature>
<evidence type="ECO:0000313" key="5">
    <source>
        <dbReference type="Proteomes" id="UP000179266"/>
    </source>
</evidence>
<dbReference type="InterPro" id="IPR001789">
    <property type="entry name" value="Sig_transdc_resp-reg_receiver"/>
</dbReference>
<dbReference type="EMBL" id="MGDD01000200">
    <property type="protein sequence ID" value="OGL44883.1"/>
    <property type="molecule type" value="Genomic_DNA"/>
</dbReference>
<dbReference type="InterPro" id="IPR050595">
    <property type="entry name" value="Bact_response_regulator"/>
</dbReference>
<comment type="caution">
    <text evidence="4">The sequence shown here is derived from an EMBL/GenBank/DDBJ whole genome shotgun (WGS) entry which is preliminary data.</text>
</comment>
<keyword evidence="1 2" id="KW-0597">Phosphoprotein</keyword>
<evidence type="ECO:0000256" key="1">
    <source>
        <dbReference type="ARBA" id="ARBA00022553"/>
    </source>
</evidence>
<evidence type="ECO:0000256" key="2">
    <source>
        <dbReference type="PROSITE-ProRule" id="PRU00169"/>
    </source>
</evidence>
<accession>A0A1F7RTL9</accession>
<dbReference type="Pfam" id="PF00072">
    <property type="entry name" value="Response_reg"/>
    <property type="match status" value="1"/>
</dbReference>
<dbReference type="Gene3D" id="3.40.50.2300">
    <property type="match status" value="1"/>
</dbReference>
<evidence type="ECO:0000313" key="4">
    <source>
        <dbReference type="EMBL" id="OGL44883.1"/>
    </source>
</evidence>
<dbReference type="InterPro" id="IPR011006">
    <property type="entry name" value="CheY-like_superfamily"/>
</dbReference>
<dbReference type="SMART" id="SM00448">
    <property type="entry name" value="REC"/>
    <property type="match status" value="1"/>
</dbReference>
<gene>
    <name evidence="4" type="ORF">A2161_20880</name>
</gene>
<reference evidence="4 5" key="1">
    <citation type="journal article" date="2016" name="Nat. Commun.">
        <title>Thousands of microbial genomes shed light on interconnected biogeochemical processes in an aquifer system.</title>
        <authorList>
            <person name="Anantharaman K."/>
            <person name="Brown C.T."/>
            <person name="Hug L.A."/>
            <person name="Sharon I."/>
            <person name="Castelle C.J."/>
            <person name="Probst A.J."/>
            <person name="Thomas B.C."/>
            <person name="Singh A."/>
            <person name="Wilkins M.J."/>
            <person name="Karaoz U."/>
            <person name="Brodie E.L."/>
            <person name="Williams K.H."/>
            <person name="Hubbard S.S."/>
            <person name="Banfield J.F."/>
        </authorList>
    </citation>
    <scope>NUCLEOTIDE SEQUENCE [LARGE SCALE GENOMIC DNA]</scope>
</reference>
<dbReference type="SUPFAM" id="SSF52172">
    <property type="entry name" value="CheY-like"/>
    <property type="match status" value="1"/>
</dbReference>
<dbReference type="PANTHER" id="PTHR44591">
    <property type="entry name" value="STRESS RESPONSE REGULATOR PROTEIN 1"/>
    <property type="match status" value="1"/>
</dbReference>